<protein>
    <submittedName>
        <fullName evidence="6">Anaerobic regulatory protein</fullName>
    </submittedName>
    <submittedName>
        <fullName evidence="7">Crp/Fnr family transcriptional regulator</fullName>
    </submittedName>
</protein>
<evidence type="ECO:0000259" key="5">
    <source>
        <dbReference type="PROSITE" id="PS51063"/>
    </source>
</evidence>
<dbReference type="EMBL" id="VBUF01000002">
    <property type="protein sequence ID" value="TLS72724.1"/>
    <property type="molecule type" value="Genomic_DNA"/>
</dbReference>
<reference evidence="7 9" key="3">
    <citation type="submission" date="2019-05" db="EMBL/GenBank/DDBJ databases">
        <title>Arcobacter cibarius and Arcobacter thereius providing challenges in identification an antibiotic susceptibility and Quinolone resistance.</title>
        <authorList>
            <person name="Busch A."/>
            <person name="Hanel I."/>
            <person name="Hotzel H."/>
            <person name="Tomaso H."/>
        </authorList>
    </citation>
    <scope>NUCLEOTIDE SEQUENCE [LARGE SCALE GENOMIC DNA]</scope>
    <source>
        <strain evidence="7 9">17CS1191_2</strain>
    </source>
</reference>
<dbReference type="Proteomes" id="UP000093281">
    <property type="component" value="Unassembled WGS sequence"/>
</dbReference>
<dbReference type="PANTHER" id="PTHR24567">
    <property type="entry name" value="CRP FAMILY TRANSCRIPTIONAL REGULATORY PROTEIN"/>
    <property type="match status" value="1"/>
</dbReference>
<dbReference type="InterPro" id="IPR018490">
    <property type="entry name" value="cNMP-bd_dom_sf"/>
</dbReference>
<reference evidence="8" key="2">
    <citation type="submission" date="2015-05" db="EMBL/GenBank/DDBJ databases">
        <authorList>
            <person name="Rovetto F."/>
            <person name="Cocolin L."/>
            <person name="Illeghems K."/>
            <person name="Van Nieuwerburgh F."/>
            <person name="Houf K."/>
        </authorList>
    </citation>
    <scope>NUCLEOTIDE SEQUENCE [LARGE SCALE GENOMIC DNA]</scope>
    <source>
        <strain evidence="8">DU22</strain>
    </source>
</reference>
<dbReference type="SMART" id="SM00100">
    <property type="entry name" value="cNMP"/>
    <property type="match status" value="1"/>
</dbReference>
<dbReference type="SMART" id="SM00419">
    <property type="entry name" value="HTH_CRP"/>
    <property type="match status" value="1"/>
</dbReference>
<keyword evidence="1" id="KW-0805">Transcription regulation</keyword>
<name>A0A1C0BAC1_9BACT</name>
<dbReference type="AlphaFoldDB" id="A0A1C0BAC1"/>
<keyword evidence="3" id="KW-0804">Transcription</keyword>
<dbReference type="PROSITE" id="PS51063">
    <property type="entry name" value="HTH_CRP_2"/>
    <property type="match status" value="1"/>
</dbReference>
<evidence type="ECO:0000256" key="3">
    <source>
        <dbReference type="ARBA" id="ARBA00023163"/>
    </source>
</evidence>
<keyword evidence="2" id="KW-0238">DNA-binding</keyword>
<dbReference type="RefSeq" id="WP_066181873.1">
    <property type="nucleotide sequence ID" value="NZ_LCUJ01000001.1"/>
</dbReference>
<feature type="domain" description="Cyclic nucleotide-binding" evidence="4">
    <location>
        <begin position="10"/>
        <end position="130"/>
    </location>
</feature>
<dbReference type="PANTHER" id="PTHR24567:SF26">
    <property type="entry name" value="REGULATORY PROTEIN YEIL"/>
    <property type="match status" value="1"/>
</dbReference>
<comment type="caution">
    <text evidence="6">The sequence shown here is derived from an EMBL/GenBank/DDBJ whole genome shotgun (WGS) entry which is preliminary data.</text>
</comment>
<evidence type="ECO:0000313" key="6">
    <source>
        <dbReference type="EMBL" id="OCM00530.1"/>
    </source>
</evidence>
<dbReference type="InterPro" id="IPR050397">
    <property type="entry name" value="Env_Response_Regulators"/>
</dbReference>
<sequence>MRNISDPYSFFDFLEKKDLEKLKDISFRRNYKKDEILFYKGDESNYLHLLTKGIVKLYTHDFKDNEVVIHNLVSPSLIAEIMNYEDMNFLANCSFETDGEVILIDYKKFKEEFLQKPEISMFFIKSLTKKIKFLENFINYNVTLNSMEKIAKFLLENEEHLLNLKQVKIAKLLNITPETLSRQLAKLKKDGVIDNDKGHIRILDHKKLGFFKASF</sequence>
<evidence type="ECO:0000313" key="9">
    <source>
        <dbReference type="Proteomes" id="UP000308001"/>
    </source>
</evidence>
<gene>
    <name evidence="6" type="primary">fnr</name>
    <name evidence="6" type="ORF">AAX29_00534</name>
    <name evidence="7" type="ORF">FE246_04880</name>
</gene>
<dbReference type="InterPro" id="IPR036388">
    <property type="entry name" value="WH-like_DNA-bd_sf"/>
</dbReference>
<dbReference type="GO" id="GO:0003700">
    <property type="term" value="F:DNA-binding transcription factor activity"/>
    <property type="evidence" value="ECO:0007669"/>
    <property type="project" value="TreeGrafter"/>
</dbReference>
<dbReference type="Gene3D" id="1.10.10.10">
    <property type="entry name" value="Winged helix-like DNA-binding domain superfamily/Winged helix DNA-binding domain"/>
    <property type="match status" value="1"/>
</dbReference>
<dbReference type="CDD" id="cd00038">
    <property type="entry name" value="CAP_ED"/>
    <property type="match status" value="1"/>
</dbReference>
<dbReference type="STRING" id="544718.AAX25_00549"/>
<dbReference type="Proteomes" id="UP000308001">
    <property type="component" value="Unassembled WGS sequence"/>
</dbReference>
<dbReference type="InterPro" id="IPR036390">
    <property type="entry name" value="WH_DNA-bd_sf"/>
</dbReference>
<dbReference type="GO" id="GO:0005829">
    <property type="term" value="C:cytosol"/>
    <property type="evidence" value="ECO:0007669"/>
    <property type="project" value="TreeGrafter"/>
</dbReference>
<feature type="domain" description="HTH crp-type" evidence="5">
    <location>
        <begin position="144"/>
        <end position="206"/>
    </location>
</feature>
<dbReference type="SUPFAM" id="SSF51206">
    <property type="entry name" value="cAMP-binding domain-like"/>
    <property type="match status" value="1"/>
</dbReference>
<dbReference type="InterPro" id="IPR000595">
    <property type="entry name" value="cNMP-bd_dom"/>
</dbReference>
<evidence type="ECO:0000256" key="1">
    <source>
        <dbReference type="ARBA" id="ARBA00023015"/>
    </source>
</evidence>
<dbReference type="InterPro" id="IPR014710">
    <property type="entry name" value="RmlC-like_jellyroll"/>
</dbReference>
<proteinExistence type="predicted"/>
<dbReference type="GO" id="GO:0003677">
    <property type="term" value="F:DNA binding"/>
    <property type="evidence" value="ECO:0007669"/>
    <property type="project" value="UniProtKB-KW"/>
</dbReference>
<evidence type="ECO:0000256" key="2">
    <source>
        <dbReference type="ARBA" id="ARBA00023125"/>
    </source>
</evidence>
<evidence type="ECO:0000313" key="8">
    <source>
        <dbReference type="Proteomes" id="UP000093281"/>
    </source>
</evidence>
<evidence type="ECO:0000259" key="4">
    <source>
        <dbReference type="PROSITE" id="PS50042"/>
    </source>
</evidence>
<evidence type="ECO:0000313" key="7">
    <source>
        <dbReference type="EMBL" id="TLS72724.1"/>
    </source>
</evidence>
<dbReference type="InterPro" id="IPR012318">
    <property type="entry name" value="HTH_CRP"/>
</dbReference>
<dbReference type="Pfam" id="PF13545">
    <property type="entry name" value="HTH_Crp_2"/>
    <property type="match status" value="1"/>
</dbReference>
<accession>A0A1C0BAC1</accession>
<dbReference type="SUPFAM" id="SSF46785">
    <property type="entry name" value="Winged helix' DNA-binding domain"/>
    <property type="match status" value="1"/>
</dbReference>
<dbReference type="EMBL" id="LCUJ01000001">
    <property type="protein sequence ID" value="OCM00530.1"/>
    <property type="molecule type" value="Genomic_DNA"/>
</dbReference>
<dbReference type="PATRIC" id="fig|544718.43.peg.533"/>
<dbReference type="Pfam" id="PF00027">
    <property type="entry name" value="cNMP_binding"/>
    <property type="match status" value="1"/>
</dbReference>
<dbReference type="Gene3D" id="2.60.120.10">
    <property type="entry name" value="Jelly Rolls"/>
    <property type="match status" value="1"/>
</dbReference>
<dbReference type="OrthoDB" id="9815457at2"/>
<reference evidence="6" key="1">
    <citation type="submission" date="2015-05" db="EMBL/GenBank/DDBJ databases">
        <authorList>
            <person name="Wang D.B."/>
            <person name="Wang M."/>
        </authorList>
    </citation>
    <scope>NUCLEOTIDE SEQUENCE [LARGE SCALE GENOMIC DNA]</scope>
    <source>
        <strain evidence="6">DU22</strain>
    </source>
</reference>
<dbReference type="PROSITE" id="PS50042">
    <property type="entry name" value="CNMP_BINDING_3"/>
    <property type="match status" value="1"/>
</dbReference>
<organism evidence="6 8">
    <name type="scientific">Aliarcobacter thereius</name>
    <dbReference type="NCBI Taxonomy" id="544718"/>
    <lineage>
        <taxon>Bacteria</taxon>
        <taxon>Pseudomonadati</taxon>
        <taxon>Campylobacterota</taxon>
        <taxon>Epsilonproteobacteria</taxon>
        <taxon>Campylobacterales</taxon>
        <taxon>Arcobacteraceae</taxon>
        <taxon>Aliarcobacter</taxon>
    </lineage>
</organism>